<dbReference type="GO" id="GO:0046872">
    <property type="term" value="F:metal ion binding"/>
    <property type="evidence" value="ECO:0007669"/>
    <property type="project" value="UniProtKB-KW"/>
</dbReference>
<accession>A0A7W7Y083</accession>
<evidence type="ECO:0000313" key="9">
    <source>
        <dbReference type="Proteomes" id="UP000519004"/>
    </source>
</evidence>
<evidence type="ECO:0000256" key="1">
    <source>
        <dbReference type="ARBA" id="ARBA00022617"/>
    </source>
</evidence>
<feature type="region of interest" description="Disordered" evidence="5">
    <location>
        <begin position="49"/>
        <end position="69"/>
    </location>
</feature>
<dbReference type="AlphaFoldDB" id="A0A7W7Y083"/>
<dbReference type="InterPro" id="IPR009056">
    <property type="entry name" value="Cyt_c-like_dom"/>
</dbReference>
<reference evidence="8 9" key="1">
    <citation type="submission" date="2020-08" db="EMBL/GenBank/DDBJ databases">
        <title>Genomic Encyclopedia of Type Strains, Phase IV (KMG-IV): sequencing the most valuable type-strain genomes for metagenomic binning, comparative biology and taxonomic classification.</title>
        <authorList>
            <person name="Goeker M."/>
        </authorList>
    </citation>
    <scope>NUCLEOTIDE SEQUENCE [LARGE SCALE GENOMIC DNA]</scope>
    <source>
        <strain evidence="8 9">DSM 25897</strain>
    </source>
</reference>
<evidence type="ECO:0000256" key="4">
    <source>
        <dbReference type="PROSITE-ProRule" id="PRU00433"/>
    </source>
</evidence>
<dbReference type="Pfam" id="PF00034">
    <property type="entry name" value="Cytochrom_C"/>
    <property type="match status" value="1"/>
</dbReference>
<comment type="caution">
    <text evidence="8">The sequence shown here is derived from an EMBL/GenBank/DDBJ whole genome shotgun (WGS) entry which is preliminary data.</text>
</comment>
<keyword evidence="6" id="KW-0732">Signal</keyword>
<keyword evidence="2 4" id="KW-0479">Metal-binding</keyword>
<dbReference type="Proteomes" id="UP000519004">
    <property type="component" value="Unassembled WGS sequence"/>
</dbReference>
<feature type="chain" id="PRO_5030529204" evidence="6">
    <location>
        <begin position="26"/>
        <end position="184"/>
    </location>
</feature>
<organism evidence="8 9">
    <name type="scientific">Rehaibacterium terrae</name>
    <dbReference type="NCBI Taxonomy" id="1341696"/>
    <lineage>
        <taxon>Bacteria</taxon>
        <taxon>Pseudomonadati</taxon>
        <taxon>Pseudomonadota</taxon>
        <taxon>Gammaproteobacteria</taxon>
        <taxon>Lysobacterales</taxon>
        <taxon>Lysobacteraceae</taxon>
        <taxon>Rehaibacterium</taxon>
    </lineage>
</organism>
<dbReference type="Gene3D" id="1.10.760.10">
    <property type="entry name" value="Cytochrome c-like domain"/>
    <property type="match status" value="1"/>
</dbReference>
<dbReference type="EMBL" id="JACHHX010000009">
    <property type="protein sequence ID" value="MBB5015667.1"/>
    <property type="molecule type" value="Genomic_DNA"/>
</dbReference>
<proteinExistence type="predicted"/>
<dbReference type="GO" id="GO:0020037">
    <property type="term" value="F:heme binding"/>
    <property type="evidence" value="ECO:0007669"/>
    <property type="project" value="InterPro"/>
</dbReference>
<dbReference type="SUPFAM" id="SSF46626">
    <property type="entry name" value="Cytochrome c"/>
    <property type="match status" value="1"/>
</dbReference>
<keyword evidence="1 4" id="KW-0349">Heme</keyword>
<dbReference type="InterPro" id="IPR036909">
    <property type="entry name" value="Cyt_c-like_dom_sf"/>
</dbReference>
<dbReference type="PANTHER" id="PTHR35008">
    <property type="entry name" value="BLL4482 PROTEIN-RELATED"/>
    <property type="match status" value="1"/>
</dbReference>
<feature type="domain" description="Cytochrome c" evidence="7">
    <location>
        <begin position="28"/>
        <end position="167"/>
    </location>
</feature>
<dbReference type="GO" id="GO:0009055">
    <property type="term" value="F:electron transfer activity"/>
    <property type="evidence" value="ECO:0007669"/>
    <property type="project" value="InterPro"/>
</dbReference>
<name>A0A7W7Y083_9GAMM</name>
<gene>
    <name evidence="8" type="ORF">HNQ58_001571</name>
</gene>
<protein>
    <submittedName>
        <fullName evidence="8">Mono/diheme cytochrome c family protein</fullName>
    </submittedName>
</protein>
<evidence type="ECO:0000259" key="7">
    <source>
        <dbReference type="PROSITE" id="PS51007"/>
    </source>
</evidence>
<feature type="signal peptide" evidence="6">
    <location>
        <begin position="1"/>
        <end position="25"/>
    </location>
</feature>
<sequence>MKPAVFLLRATALLLSLGCALPALAEDARVERGKYLVNVGACHDCHTPWKDGPNGPEPDMSRMLSGHPESLTLPPPPKLPEGPWIAAWATSNTAIAGPWGISYTANLTPDADTGLGKWTVENFKDTIRNGRRMGRGRELLPPMPWPAFRNMTDEDLEAIFAYLQSIPAIRNQVPEPVPPAGAGQ</sequence>
<dbReference type="PROSITE" id="PS51007">
    <property type="entry name" value="CYTC"/>
    <property type="match status" value="1"/>
</dbReference>
<keyword evidence="9" id="KW-1185">Reference proteome</keyword>
<dbReference type="InterPro" id="IPR051459">
    <property type="entry name" value="Cytochrome_c-type_DH"/>
</dbReference>
<evidence type="ECO:0000313" key="8">
    <source>
        <dbReference type="EMBL" id="MBB5015667.1"/>
    </source>
</evidence>
<evidence type="ECO:0000256" key="2">
    <source>
        <dbReference type="ARBA" id="ARBA00022723"/>
    </source>
</evidence>
<evidence type="ECO:0000256" key="5">
    <source>
        <dbReference type="SAM" id="MobiDB-lite"/>
    </source>
</evidence>
<evidence type="ECO:0000256" key="3">
    <source>
        <dbReference type="ARBA" id="ARBA00023004"/>
    </source>
</evidence>
<dbReference type="RefSeq" id="WP_183948346.1">
    <property type="nucleotide sequence ID" value="NZ_JACHHX010000009.1"/>
</dbReference>
<evidence type="ECO:0000256" key="6">
    <source>
        <dbReference type="SAM" id="SignalP"/>
    </source>
</evidence>
<keyword evidence="3 4" id="KW-0408">Iron</keyword>
<dbReference type="PANTHER" id="PTHR35008:SF4">
    <property type="entry name" value="BLL4482 PROTEIN"/>
    <property type="match status" value="1"/>
</dbReference>